<dbReference type="InterPro" id="IPR014718">
    <property type="entry name" value="GH-type_carb-bd"/>
</dbReference>
<protein>
    <submittedName>
        <fullName evidence="1">Aldose 1-epimerase</fullName>
    </submittedName>
</protein>
<dbReference type="AlphaFoldDB" id="A0A6N3FB73"/>
<dbReference type="GO" id="GO:0016853">
    <property type="term" value="F:isomerase activity"/>
    <property type="evidence" value="ECO:0007669"/>
    <property type="project" value="InterPro"/>
</dbReference>
<evidence type="ECO:0000313" key="1">
    <source>
        <dbReference type="EMBL" id="VYU49337.1"/>
    </source>
</evidence>
<dbReference type="RefSeq" id="WP_156566389.1">
    <property type="nucleotide sequence ID" value="NZ_CACRTZ010000029.1"/>
</dbReference>
<dbReference type="PANTHER" id="PTHR11122">
    <property type="entry name" value="APOSPORY-ASSOCIATED PROTEIN C-RELATED"/>
    <property type="match status" value="1"/>
</dbReference>
<sequence>MDGWTLENSRWRVRVAAQGAELCEWWDKTRRSNRLWQPQAGVWKSSATQLFPVVGRLVHNGLRHQGAFWSLPAHGFLRHQRFHLVEQSSMSLRLACEDSDDTRQIWPFRWRVTLCWTLAERGLEVSWQVENLDARRLPFALGWHPGFALPVASEPGWQVRFSAPVAGPFPTEERTLRLPPSPAQSTVFPLDNNAFAAGAVYFATPGGVEVNVLSPAGRVTLRLHSPDTEWLALWGVPGADLLCIEPLTSTTDDPDFDGEVAFKRGMRWLAPGELYQQAVSVILAQDAEEIDG</sequence>
<dbReference type="PANTHER" id="PTHR11122:SF13">
    <property type="entry name" value="GLUCOSE-6-PHOSPHATE 1-EPIMERASE"/>
    <property type="match status" value="1"/>
</dbReference>
<dbReference type="Pfam" id="PF01263">
    <property type="entry name" value="Aldose_epim"/>
    <property type="match status" value="1"/>
</dbReference>
<accession>A0A6N3FB73</accession>
<gene>
    <name evidence="1" type="ORF">EMLFYP7_02581</name>
</gene>
<dbReference type="SUPFAM" id="SSF74650">
    <property type="entry name" value="Galactose mutarotase-like"/>
    <property type="match status" value="1"/>
</dbReference>
<dbReference type="InterPro" id="IPR011013">
    <property type="entry name" value="Gal_mutarotase_sf_dom"/>
</dbReference>
<dbReference type="GO" id="GO:0030246">
    <property type="term" value="F:carbohydrate binding"/>
    <property type="evidence" value="ECO:0007669"/>
    <property type="project" value="InterPro"/>
</dbReference>
<proteinExistence type="predicted"/>
<dbReference type="EMBL" id="CACRTZ010000029">
    <property type="protein sequence ID" value="VYU49337.1"/>
    <property type="molecule type" value="Genomic_DNA"/>
</dbReference>
<name>A0A6N3FB73_9ENTR</name>
<reference evidence="1" key="1">
    <citation type="submission" date="2019-11" db="EMBL/GenBank/DDBJ databases">
        <authorList>
            <person name="Feng L."/>
        </authorList>
    </citation>
    <scope>NUCLEOTIDE SEQUENCE</scope>
    <source>
        <strain evidence="1">EMassiliensisLFYP7</strain>
    </source>
</reference>
<dbReference type="Gene3D" id="2.70.98.10">
    <property type="match status" value="1"/>
</dbReference>
<dbReference type="GO" id="GO:0005975">
    <property type="term" value="P:carbohydrate metabolic process"/>
    <property type="evidence" value="ECO:0007669"/>
    <property type="project" value="InterPro"/>
</dbReference>
<dbReference type="InterPro" id="IPR008183">
    <property type="entry name" value="Aldose_1/G6P_1-epimerase"/>
</dbReference>
<organism evidence="1">
    <name type="scientific">Phytobacter massiliensis</name>
    <dbReference type="NCBI Taxonomy" id="1485952"/>
    <lineage>
        <taxon>Bacteria</taxon>
        <taxon>Pseudomonadati</taxon>
        <taxon>Pseudomonadota</taxon>
        <taxon>Gammaproteobacteria</taxon>
        <taxon>Enterobacterales</taxon>
        <taxon>Enterobacteriaceae</taxon>
        <taxon>Phytobacter</taxon>
    </lineage>
</organism>